<dbReference type="PROSITE" id="PS51257">
    <property type="entry name" value="PROKAR_LIPOPROTEIN"/>
    <property type="match status" value="1"/>
</dbReference>
<evidence type="ECO:0000313" key="1">
    <source>
        <dbReference type="EMBL" id="WOH35754.1"/>
    </source>
</evidence>
<evidence type="ECO:0000313" key="2">
    <source>
        <dbReference type="Proteomes" id="UP001301442"/>
    </source>
</evidence>
<accession>A0ABZ0GIJ5</accession>
<organism evidence="1 2">
    <name type="scientific">Thalassotalea fonticola</name>
    <dbReference type="NCBI Taxonomy" id="3065649"/>
    <lineage>
        <taxon>Bacteria</taxon>
        <taxon>Pseudomonadati</taxon>
        <taxon>Pseudomonadota</taxon>
        <taxon>Gammaproteobacteria</taxon>
        <taxon>Alteromonadales</taxon>
        <taxon>Colwelliaceae</taxon>
        <taxon>Thalassotalea</taxon>
    </lineage>
</organism>
<protein>
    <submittedName>
        <fullName evidence="1">Uncharacterized protein</fullName>
    </submittedName>
</protein>
<dbReference type="RefSeq" id="WP_348394570.1">
    <property type="nucleotide sequence ID" value="NZ_CP136600.1"/>
</dbReference>
<keyword evidence="2" id="KW-1185">Reference proteome</keyword>
<dbReference type="EMBL" id="CP136600">
    <property type="protein sequence ID" value="WOH35754.1"/>
    <property type="molecule type" value="Genomic_DNA"/>
</dbReference>
<sequence>MKMNNKFLTTTVIAGILAVSGCTSLTETGPVSVADWHNTNDDYAGLKPSTFADDLFLAVSKSGVYNKASTYEMLPGYHWATFAELEARLTDWKKENGSSDLGEYNYYDLGGWEKYQFDGVQRRDFIFADTAKNNRVVYAGISESKVTVHKSSWDENYSNAEKSSVKNWAGFVLIKD</sequence>
<proteinExistence type="predicted"/>
<reference evidence="1 2" key="1">
    <citation type="submission" date="2023-09" db="EMBL/GenBank/DDBJ databases">
        <authorList>
            <person name="Qi X."/>
        </authorList>
    </citation>
    <scope>NUCLEOTIDE SEQUENCE [LARGE SCALE GENOMIC DNA]</scope>
    <source>
        <strain evidence="1 2">S1-1</strain>
    </source>
</reference>
<dbReference type="Proteomes" id="UP001301442">
    <property type="component" value="Chromosome"/>
</dbReference>
<name>A0ABZ0GIJ5_9GAMM</name>
<gene>
    <name evidence="1" type="ORF">RI844_10200</name>
</gene>